<evidence type="ECO:0000313" key="4">
    <source>
        <dbReference type="Proteomes" id="UP001292094"/>
    </source>
</evidence>
<sequence>MSSTVQLDITHLTLPPINLTADDVQAKFVTFKGSFQQECSRELPSSSKQNKEKVEAKGFIILSTLYKMSALLPSELARLVLGYLEENDCKQASRHLLKELPELSECSQLLQRGRRVNTRVGNQTLQDMLTDYANSRDHIMDCFKTNPASFQNVSKSNILCKQVKSLTSDIVENKYAIQQRKCLGVLGRTKQRIRTSMLQKQLHKAHNSNIVEINATSPDTLPGSSHHHKKPLSVDIVSDDSSSHHHHNQSMPVDVIGDTGSYSSNNSLITPPSCLVPDDLRHDDTNSAPFMNQDSFTTPQRRKGRAKRRNHGTEPTTPGTSPVMDAEASIMKILNNLYENTALHEKIAANINRELGGQNSNNNNNSNNRLLPASQPTYTHNYNNNNLISDRRGGGGGGVCGVGEAAGSHGVGVGLDSIVTNVISETTADPEFETFLDEVFGASSFPTTTTTRPEGPNQDIAPTHHPNPSTTHHINPIPPFHHHHSSLPNSCLQSLSSHHHPNPTPPSHHHHRSLPNSCLQSPSSHHQPSTSLPNSCLQSPSLPFTPLHSHMKTSNSIMSSLSPTPLPSHSRSRSVEPSMRGKERKGRRRRERSESDLCERPRRRFANLSSPTSRPEAVSHQHQEVTSPVTHRHAGLSTGKKLSRGKQDKNSTNSNKKKKKRNKYWNKDDDKKFGEQLLKEFAEFQSSRPDKCSEKDGVETTTKITTHSEKVIMKDSVASSTKHTNSNNKNNNNNNMTGTGVQEMCNAESVSQELSLHTSTQNSIEGSPMNINTHTCKEGLTKQYINSSKPASVNLNMTCEGDAKFGQNIEPRSEKFSHEGDMISKSVNKNYSKPLHIELYGEDTHVTRPPMGVRGGGLLTQATPPSPVKVMSNSIPGIMGCTPTSQTSSPIKNNNCTLIETIPGIECNSINQAHDNNYTLTELKPLVPYVEGTYIVEESTGILYPCSGSGGGGGETMSSEAHPSNSIQYLPPPPFVISPSTPANGSGVGETAGSHGIGIGEAAGVSISSQQQGVSAVSHGVDVSSSSQQQGVSTVIDTSPSTTKIFLPPMTQKEVNEGQVITITTANQDEPTMMIVQLPETEQQQEQQQQPSSSSSSCLPEQDPIMSLGNNNINTAIKNPVVNIPSIAKIQEDIKKSGRKRTKGVRTVIRSELPPVLITPRPVLPTQTLIRTNQDMCDDGDFINFESSTVTLPNNITITIPDIFPNDNNYNFTTTENNSLQEQQQDDPISPTTSDEIDTNLQKQKQNSQIDGYMTRSKAQAVKKKKKKKKKKKLQKQSNDIIATAFSLALNTLSPEKNLALLPQGEKDILGVIMSSDNKSPSLPPNLPSCSPRKHLQGTDYDDEVLPDLSGEGTQEINTRNDDNNEGQYSEEVNDNNEGQYSEAMTLNNNNNTHTNAQMHVENPSSSGSISNNNNNDNSVCERYISSGKSPGLKALLHMSQSISPSKKIMALRRLSTNYKSPQVGVVNKRGSQSTPSRKKSSHIRALDFGTPQKTNRVVKTPKRKAVTSLKFSPKNIHKFLSPKKKLLKRILEEKEEVSREGDNDDDIVTQQLSLPEKMNENVPTCSQLRNEECMTAADVDSIVEEEEEEEEEEVSLILRMDDEDDVTDANDTSHNFDENNEFAVPYSRQTETQKAVSDLLHNFDENNEFAEPYSRQTENQKILSDNAFGSVSQTSCIDNRQYVIDSTKTIELQTPRKVPNLLDQENIALCLEPPTPLDTVDKTTGAALHTDGDLNTPLLPIVPKTPYSKSPLLKDYPQGPYSNSSMSTSYYMPSERSITDSEEHSPARMSTVWEQTLEETLCLSSTRKDAAPHSTRSLGKDHGATEQERNVAAVVTSSPKLNKTLWSPVTSTGKLTSKVMGKIIEQEMCKLFPVINENTTHTNLSQKSDTEVQPDVSLNKKLSGDDYSNSTLVQPDVSLNNRSSGDDDCTLSLPVKSKHGKKRRIPSQKYQQLSTSTCSEDEDDEQRQKKYTPPSGKRNSKTTTTELIEQQQQQDKETQESSSETVRSQMVLDAKLTVKTTHVINEHQTSTKNSSVGAVLNISEVSDHSPIVTHIEKLLRKTNKERLKKSDMTDKEELRKTDEEELRKTDVTDKEELRKTDMTDKEELKKTDVNDKEELKKNGRKGREEVATLTSTSTTERNKLRGLEKEDKNTVLETETLSPGRNELGELEIPEKNTMLETQTSLESRVNYFVSPLQNLISEMHEGEEGRSRQKLYNIRDVFGSDSGTTTTSSESETEHSDIEIKLDGTVNRKYDTTEELREDKNRENITSSESKVEHSGKEIMLDGTVKRKYDVKTEEPRDEKYQSSVTKTGTKRKREPQTNNNTKRATVKNGVNDGKKENEETQKDRKTTVKKQKNIENNKEEEEQKDRGMKQSDKKNDAKNTGKKQKKQKDKENDAENTGKKQKNKQKKQKDKENDNTKNNLCKEELGKKQRDKNDTENNLCEKAESPSDEKTTNRRPQSKAGSKSGRVAQNTNPRGRGKNTKGKVTIKEIVIEATYIQKSQGTENVYEEEEEGVRNYAVVEHNKDIFEHNTSGSGMKVITTHGRGRNRRRGSFIEATCRHKSKGNENVYEVVGDEAVTQRNIKRTTTTRGRGRRKEVSSGNDNLSRQIVEAEINLPPMKVTHNTTNISLESESEDVMKVTCSEDDTAATTLLERNTSGMKVITTRGRRGNRKNSTTVTQRNTKRTTTTTRGRGRRKEVSAGNNNLSLQIVEAEINSPPMKVTHNTTNISLESESDNTTIMESEDVMKVTHSEDVMKVTHDTATTTTTNNITATNNTTTTNNIAATTDTTTTTTTNNITATTDTTTITTTIVSLEGCARTMVNIGSKSTPNRRRINTDDLGQVHNITPKGSRNRRLSMTSVNTDTKEDLASNDNESDPGVCTAKRLSFTPPQVPQPMENKSPGQSGNGRSEYKSLGQSGLGRSGNKSPKQSGLGKSVEEQGPPNQSPNSSIFDSDNSVRGPSNQSPNYNVSDSDIPETVASDNFTEKELNEVENLTLLGEDSVGVSVCASAILKLLADKNYKRLEKELEIMEQSCHSEETINKQEKGLEVMEQSCHTDKNIDTTLQNREIGFVLHLQESAEESVGTKASKISVNRKQDNTMKQSTTSVNGRQVAVDFDIKDSLNIGDSQSSVDAMQSSPTEVNCIEKLMMPTNVQSSGSEESTDNMWQSCEENCLLSYKPLQPFTPEKKRDRICHDLVRDRKALVAFPSPSKLPASLSCVTSSESSNKISPYVFIKSYGNALNQASVNVHNDSNIKLETSTQVYSQNILRNSRKKSEIIMNVASGNSSLTNSELGSGRVNPDDYRDNNKSPLLNLNHVIFKDSQNKDVVEKGHSDNKNEYIPSVENCSRRVEKGDDEEDEDDSDVLRIEEQPSETEAEENDSDKVDTIKLNLQVSEFLDIFSMNLDKKPKRSRTTQQQQQKKKAKTNTKQQEKELDRTERKRKPTRMNIDSNITSSNIHKKQKGDGTERIITNASEKVSCTDSVTSQDRSFTDSGISNIKSFTDSVTSHNKSCTDSVTLYDKSTNFVLVGQGLKRTREMESPSSPSPVAMEDGYNKGESKKVTKDRCDAGELMKTTKEGHNEGKSMKVMGNRTNKEELKMHPMPKKARRITPTRIGDVEKHTKEFRERWRGCGKEEEEQEVMRRGLLFEHMTWMDRCSSSRHKEVKKRKKDSTSSSELEYHRREQLHIHTGRRVIGSERSVSSCVSSPSPGRLLISESPMNVHSPPPPTTTINNLDYSPPKIDVSHTEATSSLHTTTISHTTDVSYTEAAHSHQPSTLSHTPSQQPRLCDNASLTHTSTHTTSHTSPHTTKQTSIHTTRQTSTHTTSHTPLQGKSDRKSGYRKPGRPEQLQDPYDRVNQSYFVESETSLEPDEETGPERKHRKARHMTDELHSGGSLELVNSVSRQLAIVTNHNNDNNTIMRSSLLLNEETNTNTTLTATTLTPTTLTATTLTPTNTTTNTNTTTSTVTNLTPTITNTTLPATASSTAFTSTASSTTFTSTASSTTFPATASSTTFPATASSTTFTPTITTTNTTFPATTFPATASSTTFPATASSTTFTPTITTTNTTFPATASSSKSPVLPFKKRKKMTYDYDEQIKSETLLQKKKKKLVMAKIDVAKFLSKIHKDKPG</sequence>
<feature type="region of interest" description="Disordered" evidence="2">
    <location>
        <begin position="1314"/>
        <end position="1416"/>
    </location>
</feature>
<feature type="compositionally biased region" description="Low complexity" evidence="2">
    <location>
        <begin position="359"/>
        <end position="368"/>
    </location>
</feature>
<dbReference type="Proteomes" id="UP001292094">
    <property type="component" value="Unassembled WGS sequence"/>
</dbReference>
<feature type="compositionally biased region" description="Low complexity" evidence="2">
    <location>
        <begin position="3800"/>
        <end position="3834"/>
    </location>
</feature>
<feature type="compositionally biased region" description="Basic and acidic residues" evidence="2">
    <location>
        <begin position="2276"/>
        <end position="2307"/>
    </location>
</feature>
<feature type="compositionally biased region" description="Basic and acidic residues" evidence="2">
    <location>
        <begin position="3435"/>
        <end position="3444"/>
    </location>
</feature>
<feature type="region of interest" description="Disordered" evidence="2">
    <location>
        <begin position="1209"/>
        <end position="1276"/>
    </location>
</feature>
<feature type="compositionally biased region" description="Basic residues" evidence="2">
    <location>
        <begin position="497"/>
        <end position="513"/>
    </location>
</feature>
<feature type="compositionally biased region" description="Polar residues" evidence="2">
    <location>
        <begin position="2849"/>
        <end position="2868"/>
    </location>
</feature>
<feature type="compositionally biased region" description="Basic and acidic residues" evidence="2">
    <location>
        <begin position="3558"/>
        <end position="3570"/>
    </location>
</feature>
<feature type="compositionally biased region" description="Polar residues" evidence="2">
    <location>
        <begin position="533"/>
        <end position="542"/>
    </location>
</feature>
<feature type="compositionally biased region" description="Basic and acidic residues" evidence="2">
    <location>
        <begin position="1778"/>
        <end position="1787"/>
    </location>
</feature>
<feature type="compositionally biased region" description="Polar residues" evidence="2">
    <location>
        <begin position="2947"/>
        <end position="2977"/>
    </location>
</feature>
<gene>
    <name evidence="3" type="ORF">Pmani_008112</name>
</gene>
<feature type="compositionally biased region" description="Acidic residues" evidence="2">
    <location>
        <begin position="3359"/>
        <end position="3368"/>
    </location>
</feature>
<feature type="coiled-coil region" evidence="1">
    <location>
        <begin position="3019"/>
        <end position="3046"/>
    </location>
</feature>
<feature type="compositionally biased region" description="Low complexity" evidence="2">
    <location>
        <begin position="3755"/>
        <end position="3772"/>
    </location>
</feature>
<comment type="caution">
    <text evidence="3">The sequence shown here is derived from an EMBL/GenBank/DDBJ whole genome shotgun (WGS) entry which is preliminary data.</text>
</comment>
<feature type="compositionally biased region" description="Low complexity" evidence="2">
    <location>
        <begin position="1761"/>
        <end position="1775"/>
    </location>
</feature>
<feature type="compositionally biased region" description="Low complexity" evidence="2">
    <location>
        <begin position="3702"/>
        <end position="3717"/>
    </location>
</feature>
<feature type="compositionally biased region" description="Basic residues" evidence="2">
    <location>
        <begin position="3664"/>
        <end position="3675"/>
    </location>
</feature>
<organism evidence="3 4">
    <name type="scientific">Petrolisthes manimaculis</name>
    <dbReference type="NCBI Taxonomy" id="1843537"/>
    <lineage>
        <taxon>Eukaryota</taxon>
        <taxon>Metazoa</taxon>
        <taxon>Ecdysozoa</taxon>
        <taxon>Arthropoda</taxon>
        <taxon>Crustacea</taxon>
        <taxon>Multicrustacea</taxon>
        <taxon>Malacostraca</taxon>
        <taxon>Eumalacostraca</taxon>
        <taxon>Eucarida</taxon>
        <taxon>Decapoda</taxon>
        <taxon>Pleocyemata</taxon>
        <taxon>Anomura</taxon>
        <taxon>Galatheoidea</taxon>
        <taxon>Porcellanidae</taxon>
        <taxon>Petrolisthes</taxon>
    </lineage>
</organism>
<evidence type="ECO:0008006" key="5">
    <source>
        <dbReference type="Google" id="ProtNLM"/>
    </source>
</evidence>
<feature type="compositionally biased region" description="Polar residues" evidence="2">
    <location>
        <begin position="3778"/>
        <end position="3791"/>
    </location>
</feature>
<feature type="region of interest" description="Disordered" evidence="2">
    <location>
        <begin position="2828"/>
        <end position="2982"/>
    </location>
</feature>
<feature type="compositionally biased region" description="Low complexity" evidence="2">
    <location>
        <begin position="1403"/>
        <end position="1416"/>
    </location>
</feature>
<feature type="compositionally biased region" description="Polar residues" evidence="2">
    <location>
        <begin position="1376"/>
        <end position="1385"/>
    </location>
</feature>
<feature type="region of interest" description="Disordered" evidence="2">
    <location>
        <begin position="1751"/>
        <end position="1790"/>
    </location>
</feature>
<feature type="compositionally biased region" description="Low complexity" evidence="2">
    <location>
        <begin position="1386"/>
        <end position="1396"/>
    </location>
</feature>
<feature type="compositionally biased region" description="Basic residues" evidence="2">
    <location>
        <begin position="1261"/>
        <end position="1275"/>
    </location>
</feature>
<feature type="region of interest" description="Disordered" evidence="2">
    <location>
        <begin position="1805"/>
        <end position="1836"/>
    </location>
</feature>
<feature type="region of interest" description="Disordered" evidence="2">
    <location>
        <begin position="3540"/>
        <end position="3570"/>
    </location>
</feature>
<feature type="compositionally biased region" description="Low complexity" evidence="2">
    <location>
        <begin position="463"/>
        <end position="475"/>
    </location>
</feature>
<feature type="compositionally biased region" description="Basic and acidic residues" evidence="2">
    <location>
        <begin position="3683"/>
        <end position="3692"/>
    </location>
</feature>
<evidence type="ECO:0000256" key="2">
    <source>
        <dbReference type="SAM" id="MobiDB-lite"/>
    </source>
</evidence>
<feature type="compositionally biased region" description="Polar residues" evidence="2">
    <location>
        <begin position="1209"/>
        <end position="1250"/>
    </location>
</feature>
<feature type="region of interest" description="Disordered" evidence="2">
    <location>
        <begin position="717"/>
        <end position="737"/>
    </location>
</feature>
<feature type="compositionally biased region" description="Basic and acidic residues" evidence="2">
    <location>
        <begin position="2395"/>
        <end position="2405"/>
    </location>
</feature>
<feature type="region of interest" description="Disordered" evidence="2">
    <location>
        <begin position="354"/>
        <end position="376"/>
    </location>
</feature>
<evidence type="ECO:0000256" key="1">
    <source>
        <dbReference type="SAM" id="Coils"/>
    </source>
</evidence>
<feature type="compositionally biased region" description="Low complexity" evidence="2">
    <location>
        <begin position="2225"/>
        <end position="2236"/>
    </location>
</feature>
<feature type="region of interest" description="Disordered" evidence="2">
    <location>
        <begin position="3331"/>
        <end position="3391"/>
    </location>
</feature>
<name>A0AAE1UEX8_9EUCA</name>
<feature type="compositionally biased region" description="Basic and acidic residues" evidence="2">
    <location>
        <begin position="1819"/>
        <end position="1830"/>
    </location>
</feature>
<feature type="compositionally biased region" description="Polar residues" evidence="2">
    <location>
        <begin position="3862"/>
        <end position="3871"/>
    </location>
</feature>
<feature type="compositionally biased region" description="Basic residues" evidence="2">
    <location>
        <begin position="655"/>
        <end position="664"/>
    </location>
</feature>
<reference evidence="3" key="1">
    <citation type="submission" date="2023-11" db="EMBL/GenBank/DDBJ databases">
        <title>Genome assemblies of two species of porcelain crab, Petrolisthes cinctipes and Petrolisthes manimaculis (Anomura: Porcellanidae).</title>
        <authorList>
            <person name="Angst P."/>
        </authorList>
    </citation>
    <scope>NUCLEOTIDE SEQUENCE</scope>
    <source>
        <strain evidence="3">PB745_02</strain>
        <tissue evidence="3">Gill</tissue>
    </source>
</reference>
<feature type="compositionally biased region" description="Low complexity" evidence="2">
    <location>
        <begin position="559"/>
        <end position="569"/>
    </location>
</feature>
<feature type="compositionally biased region" description="Basic and acidic residues" evidence="2">
    <location>
        <begin position="2090"/>
        <end position="2131"/>
    </location>
</feature>
<feature type="region of interest" description="Disordered" evidence="2">
    <location>
        <begin position="2206"/>
        <end position="2489"/>
    </location>
</feature>
<feature type="compositionally biased region" description="Basic residues" evidence="2">
    <location>
        <begin position="1937"/>
        <end position="1947"/>
    </location>
</feature>
<feature type="compositionally biased region" description="Polar residues" evidence="2">
    <location>
        <begin position="260"/>
        <end position="270"/>
    </location>
</feature>
<feature type="region of interest" description="Disordered" evidence="2">
    <location>
        <begin position="1883"/>
        <end position="2008"/>
    </location>
</feature>
<feature type="compositionally biased region" description="Polar residues" evidence="2">
    <location>
        <begin position="1907"/>
        <end position="1924"/>
    </location>
</feature>
<feature type="region of interest" description="Disordered" evidence="2">
    <location>
        <begin position="3291"/>
        <end position="3313"/>
    </location>
</feature>
<feature type="compositionally biased region" description="Basic residues" evidence="2">
    <location>
        <begin position="300"/>
        <end position="310"/>
    </location>
</feature>
<feature type="compositionally biased region" description="Basic residues" evidence="2">
    <location>
        <begin position="2406"/>
        <end position="2415"/>
    </location>
</feature>
<feature type="region of interest" description="Disordered" evidence="2">
    <location>
        <begin position="3410"/>
        <end position="3472"/>
    </location>
</feature>
<feature type="region of interest" description="Disordered" evidence="2">
    <location>
        <begin position="2090"/>
        <end position="2142"/>
    </location>
</feature>
<feature type="compositionally biased region" description="Basic and acidic residues" evidence="2">
    <location>
        <begin position="2416"/>
        <end position="2459"/>
    </location>
</feature>
<feature type="compositionally biased region" description="Low complexity" evidence="2">
    <location>
        <begin position="1983"/>
        <end position="1994"/>
    </location>
</feature>
<feature type="compositionally biased region" description="Low complexity" evidence="2">
    <location>
        <begin position="725"/>
        <end position="735"/>
    </location>
</feature>
<feature type="compositionally biased region" description="Low complexity" evidence="2">
    <location>
        <begin position="2681"/>
        <end position="2696"/>
    </location>
</feature>
<feature type="compositionally biased region" description="Polar residues" evidence="2">
    <location>
        <begin position="3453"/>
        <end position="3462"/>
    </location>
</feature>
<feature type="compositionally biased region" description="Polar residues" evidence="2">
    <location>
        <begin position="1949"/>
        <end position="1959"/>
    </location>
</feature>
<keyword evidence="4" id="KW-1185">Reference proteome</keyword>
<feature type="compositionally biased region" description="Basic and acidic residues" evidence="2">
    <location>
        <begin position="591"/>
        <end position="600"/>
    </location>
</feature>
<feature type="region of interest" description="Disordered" evidence="2">
    <location>
        <begin position="2672"/>
        <end position="2702"/>
    </location>
</feature>
<feature type="compositionally biased region" description="Low complexity" evidence="2">
    <location>
        <begin position="514"/>
        <end position="532"/>
    </location>
</feature>
<keyword evidence="1" id="KW-0175">Coiled coil</keyword>
<feature type="region of interest" description="Disordered" evidence="2">
    <location>
        <begin position="443"/>
        <end position="670"/>
    </location>
</feature>
<evidence type="ECO:0000313" key="3">
    <source>
        <dbReference type="EMBL" id="KAK4321062.1"/>
    </source>
</evidence>
<feature type="region of interest" description="Disordered" evidence="2">
    <location>
        <begin position="236"/>
        <end position="323"/>
    </location>
</feature>
<feature type="compositionally biased region" description="Acidic residues" evidence="2">
    <location>
        <begin position="3376"/>
        <end position="3386"/>
    </location>
</feature>
<feature type="region of interest" description="Disordered" evidence="2">
    <location>
        <begin position="1080"/>
        <end position="1107"/>
    </location>
</feature>
<feature type="compositionally biased region" description="Basic and acidic residues" evidence="2">
    <location>
        <begin position="2339"/>
        <end position="2386"/>
    </location>
</feature>
<accession>A0AAE1UEX8</accession>
<feature type="compositionally biased region" description="Low complexity" evidence="2">
    <location>
        <begin position="1080"/>
        <end position="1102"/>
    </location>
</feature>
<feature type="compositionally biased region" description="Low complexity" evidence="2">
    <location>
        <begin position="486"/>
        <end position="496"/>
    </location>
</feature>
<feature type="region of interest" description="Disordered" evidence="2">
    <location>
        <begin position="1465"/>
        <end position="1484"/>
    </location>
</feature>
<feature type="compositionally biased region" description="Basic and acidic residues" evidence="2">
    <location>
        <begin position="3331"/>
        <end position="3343"/>
    </location>
</feature>
<protein>
    <recommendedName>
        <fullName evidence="5">LisH domain-containing protein</fullName>
    </recommendedName>
</protein>
<feature type="compositionally biased region" description="Polar residues" evidence="2">
    <location>
        <begin position="286"/>
        <end position="299"/>
    </location>
</feature>
<proteinExistence type="predicted"/>
<feature type="compositionally biased region" description="Basic and acidic residues" evidence="2">
    <location>
        <begin position="2238"/>
        <end position="2269"/>
    </location>
</feature>
<dbReference type="EMBL" id="JAWZYT010000622">
    <property type="protein sequence ID" value="KAK4321062.1"/>
    <property type="molecule type" value="Genomic_DNA"/>
</dbReference>
<feature type="region of interest" description="Disordered" evidence="2">
    <location>
        <begin position="3662"/>
        <end position="3894"/>
    </location>
</feature>